<dbReference type="InterPro" id="IPR012338">
    <property type="entry name" value="Beta-lactam/transpept-like"/>
</dbReference>
<dbReference type="GO" id="GO:0005886">
    <property type="term" value="C:plasma membrane"/>
    <property type="evidence" value="ECO:0007669"/>
    <property type="project" value="TreeGrafter"/>
</dbReference>
<feature type="domain" description="Penicillin-binding protein dimerisation" evidence="5">
    <location>
        <begin position="68"/>
        <end position="221"/>
    </location>
</feature>
<comment type="similarity">
    <text evidence="2">Belongs to the transpeptidase family.</text>
</comment>
<proteinExistence type="inferred from homology"/>
<dbReference type="SUPFAM" id="SSF56601">
    <property type="entry name" value="beta-lactamase/transpeptidase-like"/>
    <property type="match status" value="1"/>
</dbReference>
<dbReference type="PANTHER" id="PTHR30627">
    <property type="entry name" value="PEPTIDOGLYCAN D,D-TRANSPEPTIDASE"/>
    <property type="match status" value="1"/>
</dbReference>
<feature type="non-terminal residue" evidence="6">
    <location>
        <position position="614"/>
    </location>
</feature>
<evidence type="ECO:0000313" key="6">
    <source>
        <dbReference type="EMBL" id="HJB58836.1"/>
    </source>
</evidence>
<dbReference type="Pfam" id="PF00905">
    <property type="entry name" value="Transpeptidase"/>
    <property type="match status" value="1"/>
</dbReference>
<organism evidence="6 7">
    <name type="scientific">Candidatus Faecalibacterium faecipullorum</name>
    <dbReference type="NCBI Taxonomy" id="2838578"/>
    <lineage>
        <taxon>Bacteria</taxon>
        <taxon>Bacillati</taxon>
        <taxon>Bacillota</taxon>
        <taxon>Clostridia</taxon>
        <taxon>Eubacteriales</taxon>
        <taxon>Oscillospiraceae</taxon>
        <taxon>Faecalibacterium</taxon>
    </lineage>
</organism>
<dbReference type="InterPro" id="IPR001460">
    <property type="entry name" value="PCN-bd_Tpept"/>
</dbReference>
<dbReference type="SUPFAM" id="SSF56519">
    <property type="entry name" value="Penicillin binding protein dimerisation domain"/>
    <property type="match status" value="1"/>
</dbReference>
<reference evidence="6" key="1">
    <citation type="journal article" date="2021" name="PeerJ">
        <title>Extensive microbial diversity within the chicken gut microbiome revealed by metagenomics and culture.</title>
        <authorList>
            <person name="Gilroy R."/>
            <person name="Ravi A."/>
            <person name="Getino M."/>
            <person name="Pursley I."/>
            <person name="Horton D.L."/>
            <person name="Alikhan N.F."/>
            <person name="Baker D."/>
            <person name="Gharbi K."/>
            <person name="Hall N."/>
            <person name="Watson M."/>
            <person name="Adriaenssens E.M."/>
            <person name="Foster-Nyarko E."/>
            <person name="Jarju S."/>
            <person name="Secka A."/>
            <person name="Antonio M."/>
            <person name="Oren A."/>
            <person name="Chaudhuri R.R."/>
            <person name="La Ragione R."/>
            <person name="Hildebrand F."/>
            <person name="Pallen M.J."/>
        </authorList>
    </citation>
    <scope>NUCLEOTIDE SEQUENCE</scope>
    <source>
        <strain evidence="6">ChiHjej9B8-13557</strain>
    </source>
</reference>
<dbReference type="AlphaFoldDB" id="A0A9D2MDQ3"/>
<dbReference type="EMBL" id="DWXX01000074">
    <property type="protein sequence ID" value="HJB58836.1"/>
    <property type="molecule type" value="Genomic_DNA"/>
</dbReference>
<comment type="caution">
    <text evidence="6">The sequence shown here is derived from an EMBL/GenBank/DDBJ whole genome shotgun (WGS) entry which is preliminary data.</text>
</comment>
<protein>
    <submittedName>
        <fullName evidence="6">Peptidase</fullName>
    </submittedName>
</protein>
<comment type="subcellular location">
    <subcellularLocation>
        <location evidence="1">Membrane</location>
    </subcellularLocation>
</comment>
<reference evidence="6" key="2">
    <citation type="submission" date="2021-04" db="EMBL/GenBank/DDBJ databases">
        <authorList>
            <person name="Gilroy R."/>
        </authorList>
    </citation>
    <scope>NUCLEOTIDE SEQUENCE</scope>
    <source>
        <strain evidence="6">ChiHjej9B8-13557</strain>
    </source>
</reference>
<dbReference type="Gene3D" id="3.90.1310.10">
    <property type="entry name" value="Penicillin-binding protein 2a (Domain 2)"/>
    <property type="match status" value="1"/>
</dbReference>
<accession>A0A9D2MDQ3</accession>
<dbReference type="InterPro" id="IPR005311">
    <property type="entry name" value="PBP_dimer"/>
</dbReference>
<dbReference type="InterPro" id="IPR036138">
    <property type="entry name" value="PBP_dimer_sf"/>
</dbReference>
<evidence type="ECO:0000259" key="4">
    <source>
        <dbReference type="Pfam" id="PF00905"/>
    </source>
</evidence>
<dbReference type="GO" id="GO:0008658">
    <property type="term" value="F:penicillin binding"/>
    <property type="evidence" value="ECO:0007669"/>
    <property type="project" value="InterPro"/>
</dbReference>
<keyword evidence="3" id="KW-0472">Membrane</keyword>
<evidence type="ECO:0000313" key="7">
    <source>
        <dbReference type="Proteomes" id="UP000824211"/>
    </source>
</evidence>
<evidence type="ECO:0000259" key="5">
    <source>
        <dbReference type="Pfam" id="PF03717"/>
    </source>
</evidence>
<evidence type="ECO:0000256" key="3">
    <source>
        <dbReference type="ARBA" id="ARBA00023136"/>
    </source>
</evidence>
<dbReference type="PANTHER" id="PTHR30627:SF1">
    <property type="entry name" value="PEPTIDOGLYCAN D,D-TRANSPEPTIDASE FTSI"/>
    <property type="match status" value="1"/>
</dbReference>
<dbReference type="Proteomes" id="UP000824211">
    <property type="component" value="Unassembled WGS sequence"/>
</dbReference>
<feature type="domain" description="Penicillin-binding protein transpeptidase" evidence="4">
    <location>
        <begin position="266"/>
        <end position="595"/>
    </location>
</feature>
<dbReference type="InterPro" id="IPR050515">
    <property type="entry name" value="Beta-lactam/transpept"/>
</dbReference>
<name>A0A9D2MDQ3_9FIRM</name>
<sequence>MAKSSDPSAPAPRSLPGRSYRLRVRVVAGLFCAVCFAGLAARLAYLQLAGGDWYAGRALGQQLQDTVVPAPRGAIYSADGVLLAASATCWTIRAVPREMPEEKLALAAAGLAPLLELEEADLLAAFEKRSSNDHLLRRRVDRETAEAVRAFCEENGVTGIRINQDTRRWYPEGEFLASVLGFTNVDNKGVSGLELEYDALLTGQDGRVLTAVNAWGYPLAQHYAAGQSPTEGNTLVLTIDAAIQRYLENALNYAVQEHSAAARGVGIVLDVDTGAVLAMATTPAYDPNAPRLVYDDQQRAAVDALSGQARAAALQLAQQTQWRNKAVSDLYEPGSVFKLITCAAALDAGAVAPDDTFVCAEYISVAGTRFHCANRKRHGVQTVTQALMNSCNQSFIQIGARLGKEAFCDYFEAFGLRGATGIDLPAEPAKSLYYTADRMGPVELASCSFGQSSKVSYIGMAAAVAAIVNGGRLMRPYVVAEVRSPAGEVLQKTEPVCTRQVIRPETSAVMRQMMEAVVTAGGGQNAQIEGYRVGGKSGTSQKLDSDDPKARIASFVAAAPIDDPQLLCLVCIDEPHSWTTAGGTISAPVCAEVLEQALVHRGVPRAAAPQPAAP</sequence>
<evidence type="ECO:0000256" key="2">
    <source>
        <dbReference type="ARBA" id="ARBA00007171"/>
    </source>
</evidence>
<dbReference type="Gene3D" id="3.40.710.10">
    <property type="entry name" value="DD-peptidase/beta-lactamase superfamily"/>
    <property type="match status" value="1"/>
</dbReference>
<gene>
    <name evidence="6" type="ORF">H9771_04115</name>
</gene>
<dbReference type="Pfam" id="PF03717">
    <property type="entry name" value="PBP_dimer"/>
    <property type="match status" value="1"/>
</dbReference>
<evidence type="ECO:0000256" key="1">
    <source>
        <dbReference type="ARBA" id="ARBA00004370"/>
    </source>
</evidence>
<dbReference type="GO" id="GO:0071555">
    <property type="term" value="P:cell wall organization"/>
    <property type="evidence" value="ECO:0007669"/>
    <property type="project" value="TreeGrafter"/>
</dbReference>